<dbReference type="SUPFAM" id="SSF51445">
    <property type="entry name" value="(Trans)glycosidases"/>
    <property type="match status" value="1"/>
</dbReference>
<dbReference type="GO" id="GO:0004553">
    <property type="term" value="F:hydrolase activity, hydrolyzing O-glycosyl compounds"/>
    <property type="evidence" value="ECO:0007669"/>
    <property type="project" value="InterPro"/>
</dbReference>
<dbReference type="InterPro" id="IPR006103">
    <property type="entry name" value="Glyco_hydro_2_cat"/>
</dbReference>
<keyword evidence="3" id="KW-0326">Glycosidase</keyword>
<dbReference type="InterPro" id="IPR006101">
    <property type="entry name" value="Glyco_hydro_2"/>
</dbReference>
<dbReference type="InterPro" id="IPR036156">
    <property type="entry name" value="Beta-gal/glucu_dom_sf"/>
</dbReference>
<evidence type="ECO:0000256" key="2">
    <source>
        <dbReference type="ARBA" id="ARBA00022801"/>
    </source>
</evidence>
<dbReference type="SUPFAM" id="SSF49303">
    <property type="entry name" value="beta-Galactosidase/glucuronidase domain"/>
    <property type="match status" value="1"/>
</dbReference>
<dbReference type="PANTHER" id="PTHR42732:SF1">
    <property type="entry name" value="BETA-MANNOSIDASE"/>
    <property type="match status" value="1"/>
</dbReference>
<feature type="domain" description="Glycosyl hydrolases family 2 sugar binding" evidence="7">
    <location>
        <begin position="73"/>
        <end position="176"/>
    </location>
</feature>
<evidence type="ECO:0000259" key="6">
    <source>
        <dbReference type="Pfam" id="PF02836"/>
    </source>
</evidence>
<comment type="caution">
    <text evidence="8">The sequence shown here is derived from an EMBL/GenBank/DDBJ whole genome shotgun (WGS) entry which is preliminary data.</text>
</comment>
<organism evidence="8 9">
    <name type="scientific">Caecibacteroides pullorum</name>
    <dbReference type="NCBI Taxonomy" id="2725562"/>
    <lineage>
        <taxon>Bacteria</taxon>
        <taxon>Pseudomonadati</taxon>
        <taxon>Bacteroidota</taxon>
        <taxon>Bacteroidia</taxon>
        <taxon>Bacteroidales</taxon>
        <taxon>Bacteroidaceae</taxon>
        <taxon>Caecibacteroides</taxon>
    </lineage>
</organism>
<dbReference type="Pfam" id="PF02836">
    <property type="entry name" value="Glyco_hydro_2_C"/>
    <property type="match status" value="1"/>
</dbReference>
<dbReference type="InterPro" id="IPR008979">
    <property type="entry name" value="Galactose-bd-like_sf"/>
</dbReference>
<dbReference type="SUPFAM" id="SSF49785">
    <property type="entry name" value="Galactose-binding domain-like"/>
    <property type="match status" value="1"/>
</dbReference>
<dbReference type="Pfam" id="PF02837">
    <property type="entry name" value="Glyco_hydro_2_N"/>
    <property type="match status" value="1"/>
</dbReference>
<accession>A0AA40ZQX5</accession>
<evidence type="ECO:0000313" key="9">
    <source>
        <dbReference type="Proteomes" id="UP000698924"/>
    </source>
</evidence>
<evidence type="ECO:0000256" key="1">
    <source>
        <dbReference type="ARBA" id="ARBA00007401"/>
    </source>
</evidence>
<feature type="chain" id="PRO_5041449144" evidence="4">
    <location>
        <begin position="23"/>
        <end position="703"/>
    </location>
</feature>
<proteinExistence type="inferred from homology"/>
<sequence>MKKKYLFILLLVAVLFCPVAQARKITCFNEGWQFIKGPFANNIVSAQNQWKRKWNPVTLPHTWNARDMQEIERNFYEGEAYYRKEYFCPAELKGKRLYLKFEGVGSCAEVYVNGKLVGSHKGAYGAFVCEMGNALKYGENNQIVVKVSNASRPDVIPVNHSLFGVYGGIYRPVWLIVTEPCSITLSDYASSGVYITQNNVSSKSADVKIKVKLDNGTWQPSQVKLENAIYTREGKKVCSDVQDIRLSPQGIKDYVSEFTVKKPHLWQGRKDPYLYKVVTRLIQDDRVVDEMVQPLGLRHYEIVAGKGFFLNGEKYPMYGVTRHQDWWGLGSALSNKEHDTDLAMIMDIGATTVRFAHYQQSDYIYSKCDSLGLIIWAEIPFVNRVTGQERENAHSQLRELIRQSFNHPSIYAWGLHNEVYEPHEYTAMLTRELHELAKTEDPDRYTAAVNGYGHAEHPVNFNSDIQGMNRYFGWYEKKIQDIKPWVEELEKKYPEQILMLTEYGAGGVVTHQTEQLAESGNPWGQFYPETFETKLHEYQWSVIAEHPYIIASYFWNMFDFAVPTRVGGCIPARNMKGLVTFDRKIKKDAYYFYKANWSRDPVVYLTERRYINRERKNTHVTVYSNVGIPKVYLNGKELTTMHQGYTQIHYVFDATLDMGKNVVEAIVTAPDGKVYRDRIEWNYGGESDRKMNVYENPNEHFGL</sequence>
<feature type="domain" description="Glycoside hydrolase family 2 catalytic" evidence="6">
    <location>
        <begin position="304"/>
        <end position="590"/>
    </location>
</feature>
<evidence type="ECO:0000313" key="8">
    <source>
        <dbReference type="EMBL" id="MBM6856077.1"/>
    </source>
</evidence>
<dbReference type="InterPro" id="IPR017853">
    <property type="entry name" value="GH"/>
</dbReference>
<dbReference type="InterPro" id="IPR051913">
    <property type="entry name" value="GH2_Domain-Containing"/>
</dbReference>
<feature type="signal peptide" evidence="4">
    <location>
        <begin position="1"/>
        <end position="22"/>
    </location>
</feature>
<evidence type="ECO:0000259" key="5">
    <source>
        <dbReference type="Pfam" id="PF00703"/>
    </source>
</evidence>
<name>A0AA40ZQX5_9BACT</name>
<dbReference type="Gene3D" id="2.60.40.10">
    <property type="entry name" value="Immunoglobulins"/>
    <property type="match status" value="2"/>
</dbReference>
<dbReference type="AlphaFoldDB" id="A0AA40ZQX5"/>
<dbReference type="EMBL" id="JACJMO010000001">
    <property type="protein sequence ID" value="MBM6856077.1"/>
    <property type="molecule type" value="Genomic_DNA"/>
</dbReference>
<dbReference type="Proteomes" id="UP000698924">
    <property type="component" value="Unassembled WGS sequence"/>
</dbReference>
<dbReference type="PRINTS" id="PR00132">
    <property type="entry name" value="GLHYDRLASE2"/>
</dbReference>
<keyword evidence="2" id="KW-0378">Hydrolase</keyword>
<protein>
    <submittedName>
        <fullName evidence="8">Beta-galactosidase</fullName>
    </submittedName>
</protein>
<keyword evidence="4" id="KW-0732">Signal</keyword>
<reference evidence="8 9" key="1">
    <citation type="journal article" date="2021" name="Sci. Rep.">
        <title>The distribution of antibiotic resistance genes in chicken gut microbiota commensals.</title>
        <authorList>
            <person name="Juricova H."/>
            <person name="Matiasovicova J."/>
            <person name="Kubasova T."/>
            <person name="Cejkova D."/>
            <person name="Rychlik I."/>
        </authorList>
    </citation>
    <scope>NUCLEOTIDE SEQUENCE [LARGE SCALE GENOMIC DNA]</scope>
    <source>
        <strain evidence="8 9">An421</strain>
    </source>
</reference>
<keyword evidence="9" id="KW-1185">Reference proteome</keyword>
<evidence type="ECO:0000259" key="7">
    <source>
        <dbReference type="Pfam" id="PF02837"/>
    </source>
</evidence>
<feature type="domain" description="Glycoside hydrolase family 2 immunoglobulin-like beta-sandwich" evidence="5">
    <location>
        <begin position="193"/>
        <end position="298"/>
    </location>
</feature>
<dbReference type="InterPro" id="IPR006104">
    <property type="entry name" value="Glyco_hydro_2_N"/>
</dbReference>
<dbReference type="InterPro" id="IPR006102">
    <property type="entry name" value="Ig-like_GH2"/>
</dbReference>
<dbReference type="Pfam" id="PF00703">
    <property type="entry name" value="Glyco_hydro_2"/>
    <property type="match status" value="1"/>
</dbReference>
<dbReference type="InterPro" id="IPR013783">
    <property type="entry name" value="Ig-like_fold"/>
</dbReference>
<dbReference type="RefSeq" id="WP_204970710.1">
    <property type="nucleotide sequence ID" value="NZ_JAAZTS010000001.1"/>
</dbReference>
<dbReference type="GO" id="GO:0005975">
    <property type="term" value="P:carbohydrate metabolic process"/>
    <property type="evidence" value="ECO:0007669"/>
    <property type="project" value="InterPro"/>
</dbReference>
<gene>
    <name evidence="8" type="ORF">H6D15_00400</name>
</gene>
<dbReference type="PANTHER" id="PTHR42732">
    <property type="entry name" value="BETA-GALACTOSIDASE"/>
    <property type="match status" value="1"/>
</dbReference>
<dbReference type="Gene3D" id="2.60.120.260">
    <property type="entry name" value="Galactose-binding domain-like"/>
    <property type="match status" value="1"/>
</dbReference>
<dbReference type="Gene3D" id="3.20.20.80">
    <property type="entry name" value="Glycosidases"/>
    <property type="match status" value="1"/>
</dbReference>
<evidence type="ECO:0000256" key="3">
    <source>
        <dbReference type="ARBA" id="ARBA00023295"/>
    </source>
</evidence>
<evidence type="ECO:0000256" key="4">
    <source>
        <dbReference type="SAM" id="SignalP"/>
    </source>
</evidence>
<comment type="similarity">
    <text evidence="1">Belongs to the glycosyl hydrolase 2 family.</text>
</comment>